<dbReference type="InterPro" id="IPR024705">
    <property type="entry name" value="Ssp411"/>
</dbReference>
<protein>
    <recommendedName>
        <fullName evidence="1">Spermatogenesis-associated protein 20-like TRX domain-containing protein</fullName>
    </recommendedName>
</protein>
<dbReference type="EMBL" id="MOEC01000037">
    <property type="protein sequence ID" value="OIS90981.1"/>
    <property type="molecule type" value="Genomic_DNA"/>
</dbReference>
<organism evidence="2 3">
    <name type="scientific">Brucella cytisi</name>
    <dbReference type="NCBI Taxonomy" id="407152"/>
    <lineage>
        <taxon>Bacteria</taxon>
        <taxon>Pseudomonadati</taxon>
        <taxon>Pseudomonadota</taxon>
        <taxon>Alphaproteobacteria</taxon>
        <taxon>Hyphomicrobiales</taxon>
        <taxon>Brucellaceae</taxon>
        <taxon>Brucella/Ochrobactrum group</taxon>
        <taxon>Brucella</taxon>
    </lineage>
</organism>
<dbReference type="Proteomes" id="UP000182985">
    <property type="component" value="Unassembled WGS sequence"/>
</dbReference>
<dbReference type="SUPFAM" id="SSF48208">
    <property type="entry name" value="Six-hairpin glycosidases"/>
    <property type="match status" value="1"/>
</dbReference>
<dbReference type="RefSeq" id="WP_071633896.1">
    <property type="nucleotide sequence ID" value="NZ_MOEC01000037.1"/>
</dbReference>
<dbReference type="SUPFAM" id="SSF52833">
    <property type="entry name" value="Thioredoxin-like"/>
    <property type="match status" value="1"/>
</dbReference>
<dbReference type="PIRSF" id="PIRSF006402">
    <property type="entry name" value="UCP006402_thioredoxin"/>
    <property type="match status" value="1"/>
</dbReference>
<accession>A0A1J6HCY6</accession>
<dbReference type="Pfam" id="PF03190">
    <property type="entry name" value="Thioredox_DsbH"/>
    <property type="match status" value="1"/>
</dbReference>
<dbReference type="InterPro" id="IPR036249">
    <property type="entry name" value="Thioredoxin-like_sf"/>
</dbReference>
<dbReference type="InterPro" id="IPR004879">
    <property type="entry name" value="Ssp411-like_TRX"/>
</dbReference>
<dbReference type="AlphaFoldDB" id="A0A1J6HCY6"/>
<feature type="domain" description="Spermatogenesis-associated protein 20-like TRX" evidence="1">
    <location>
        <begin position="13"/>
        <end position="173"/>
    </location>
</feature>
<name>A0A1J6HCY6_9HYPH</name>
<sequence length="676" mass="75864">MTELDRNRLAGSNRLAEEPSAYLRQHANNPVHWQPWCREALDAAKELDRPILLSVGYAACHWCHVMAHESFENPDVAEVMNALFVNVKVDREERPDIDQIYMAALGAMGQQGGWPLTMFLRPDGKPFWGGTYFPPHKRHNMPGFVDVLHAVNNLWNKDKEKINHNAQAVFDHLEGRLAAQIAPVVNEVERFDEIATRINSLIDPVRGGIEGAPKFPNAPFMDNLWLSWLYGRNETHRDNFLLSLKVMLQGGIYDHLGGGLCRYSTDANWLVPHFEKMLYDNAQFIRHANYAFAETGNDLFRLRIEETIDWLIREMRLSDGSFASSLDADSEGEEGRFYVWSEQEIDQVLGNDSEAFKDYYGVTAGGNWEDQNILNRLDTVDVDAILPPLIETSRQKLLARRELRVRPGRDEKALTDWNGLAIRALAEAGRSLGRQDWIDLAVDAYRSIASSFRDGRIAHCRMENSLLYPALSTDYASMINAAIALYEATSEWAYIDDALKLKKALDDSHRDGAGNYRLSALDADDVILHAYGDYDEAIPSATSQIIEALTRLFLETGNIDLYQSNEKLIEQALGRAFAQQYGQIGILNAARLAAEPLSLVVATDDNAGELVSTANRNPDPRRVDKFVRFEIGKTVELPTGGTAEPEHPSAWFCKGHVCLPPVQNAGALRLLLGKAS</sequence>
<dbReference type="PANTHER" id="PTHR42899:SF1">
    <property type="entry name" value="SPERMATOGENESIS-ASSOCIATED PROTEIN 20"/>
    <property type="match status" value="1"/>
</dbReference>
<evidence type="ECO:0000259" key="1">
    <source>
        <dbReference type="Pfam" id="PF03190"/>
    </source>
</evidence>
<evidence type="ECO:0000313" key="2">
    <source>
        <dbReference type="EMBL" id="OIS90981.1"/>
    </source>
</evidence>
<evidence type="ECO:0000313" key="3">
    <source>
        <dbReference type="Proteomes" id="UP000182985"/>
    </source>
</evidence>
<keyword evidence="3" id="KW-1185">Reference proteome</keyword>
<dbReference type="PANTHER" id="PTHR42899">
    <property type="entry name" value="SPERMATOGENESIS-ASSOCIATED PROTEIN 20"/>
    <property type="match status" value="1"/>
</dbReference>
<gene>
    <name evidence="2" type="ORF">BLA27_24030</name>
</gene>
<comment type="caution">
    <text evidence="2">The sequence shown here is derived from an EMBL/GenBank/DDBJ whole genome shotgun (WGS) entry which is preliminary data.</text>
</comment>
<dbReference type="OrthoDB" id="9762614at2"/>
<proteinExistence type="predicted"/>
<dbReference type="InterPro" id="IPR008928">
    <property type="entry name" value="6-hairpin_glycosidase_sf"/>
</dbReference>
<dbReference type="Gene3D" id="3.40.30.10">
    <property type="entry name" value="Glutaredoxin"/>
    <property type="match status" value="1"/>
</dbReference>
<dbReference type="GO" id="GO:0005975">
    <property type="term" value="P:carbohydrate metabolic process"/>
    <property type="evidence" value="ECO:0007669"/>
    <property type="project" value="InterPro"/>
</dbReference>
<reference evidence="2 3" key="1">
    <citation type="submission" date="2016-10" db="EMBL/GenBank/DDBJ databases">
        <title>The Draft Genome Sequence of the Potato Rhizosphere Bacteria Ochrobactrum sp. IPA7.2.</title>
        <authorList>
            <person name="Gogoleva N.E."/>
            <person name="Khlopko Y.A."/>
            <person name="Burygin G.L."/>
            <person name="Plotnikov A.O."/>
        </authorList>
    </citation>
    <scope>NUCLEOTIDE SEQUENCE [LARGE SCALE GENOMIC DNA]</scope>
    <source>
        <strain evidence="2 3">IPA7.2</strain>
    </source>
</reference>
<dbReference type="CDD" id="cd02955">
    <property type="entry name" value="SSP411"/>
    <property type="match status" value="1"/>
</dbReference>